<comment type="similarity">
    <text evidence="1">Belongs to the nitroreductase family.</text>
</comment>
<dbReference type="STRING" id="463014.BAU07_16685"/>
<dbReference type="PANTHER" id="PTHR43673">
    <property type="entry name" value="NAD(P)H NITROREDUCTASE YDGI-RELATED"/>
    <property type="match status" value="1"/>
</dbReference>
<dbReference type="NCBIfam" id="NF008275">
    <property type="entry name" value="PRK11053.1"/>
    <property type="match status" value="1"/>
</dbReference>
<dbReference type="InterPro" id="IPR029479">
    <property type="entry name" value="Nitroreductase"/>
</dbReference>
<evidence type="ECO:0000256" key="1">
    <source>
        <dbReference type="ARBA" id="ARBA00007118"/>
    </source>
</evidence>
<dbReference type="Proteomes" id="UP000091926">
    <property type="component" value="Chromosome"/>
</dbReference>
<keyword evidence="6" id="KW-1185">Reference proteome</keyword>
<protein>
    <submittedName>
        <fullName evidence="5">NAD(P)H nitroreductase</fullName>
    </submittedName>
</protein>
<dbReference type="GO" id="GO:0016491">
    <property type="term" value="F:oxidoreductase activity"/>
    <property type="evidence" value="ECO:0007669"/>
    <property type="project" value="UniProtKB-KW"/>
</dbReference>
<evidence type="ECO:0000313" key="6">
    <source>
        <dbReference type="Proteomes" id="UP000091926"/>
    </source>
</evidence>
<accession>A0A193GGG4</accession>
<evidence type="ECO:0000259" key="4">
    <source>
        <dbReference type="Pfam" id="PF00881"/>
    </source>
</evidence>
<keyword evidence="3" id="KW-0560">Oxidoreductase</keyword>
<dbReference type="InterPro" id="IPR000415">
    <property type="entry name" value="Nitroreductase-like"/>
</dbReference>
<dbReference type="PANTHER" id="PTHR43673:SF10">
    <property type="entry name" value="NADH DEHYDROGENASE_NAD(P)H NITROREDUCTASE XCC3605-RELATED"/>
    <property type="match status" value="1"/>
</dbReference>
<sequence length="217" mass="24235">MDYFTAAQNRYTTKAYDTSRKIPQAQIDGLLEALRQSPSSVNSQPWHFIIASDDAGKARIAKAAQGPYGYNAPKIMDASHVIVFAAATDITAAHLEAVLQREDRDGRFRVAGAREGQDKARKSFIDLHRYEQKDLQHWMEKQVYLALGTVMAGAPTLGIDTTPMEGFDFRLLDAELGLREQGYTSVVLLSLGYHGEKDFNARLPKSRLPRADIMTFL</sequence>
<dbReference type="InterPro" id="IPR033878">
    <property type="entry name" value="NfsB-like"/>
</dbReference>
<evidence type="ECO:0000256" key="3">
    <source>
        <dbReference type="ARBA" id="ARBA00023002"/>
    </source>
</evidence>
<dbReference type="KEGG" id="bfz:BAU07_16685"/>
<dbReference type="OrthoDB" id="9802510at2"/>
<feature type="domain" description="Nitroreductase" evidence="4">
    <location>
        <begin position="8"/>
        <end position="193"/>
    </location>
</feature>
<gene>
    <name evidence="5" type="ORF">BAU07_16685</name>
</gene>
<evidence type="ECO:0000313" key="5">
    <source>
        <dbReference type="EMBL" id="ANN78526.1"/>
    </source>
</evidence>
<name>A0A193GGG4_9BORD</name>
<dbReference type="SUPFAM" id="SSF55469">
    <property type="entry name" value="FMN-dependent nitroreductase-like"/>
    <property type="match status" value="1"/>
</dbReference>
<organism evidence="5 6">
    <name type="scientific">Bordetella flabilis</name>
    <dbReference type="NCBI Taxonomy" id="463014"/>
    <lineage>
        <taxon>Bacteria</taxon>
        <taxon>Pseudomonadati</taxon>
        <taxon>Pseudomonadota</taxon>
        <taxon>Betaproteobacteria</taxon>
        <taxon>Burkholderiales</taxon>
        <taxon>Alcaligenaceae</taxon>
        <taxon>Bordetella</taxon>
    </lineage>
</organism>
<dbReference type="RefSeq" id="WP_066659720.1">
    <property type="nucleotide sequence ID" value="NZ_CBCSCL010000018.1"/>
</dbReference>
<reference evidence="5 6" key="1">
    <citation type="submission" date="2016-06" db="EMBL/GenBank/DDBJ databases">
        <title>Complete genome sequences of Bordetella bronchialis and Bordetella flabilis.</title>
        <authorList>
            <person name="LiPuma J.J."/>
            <person name="Spilker T."/>
        </authorList>
    </citation>
    <scope>NUCLEOTIDE SEQUENCE [LARGE SCALE GENOMIC DNA]</scope>
    <source>
        <strain evidence="5 6">AU10664</strain>
    </source>
</reference>
<proteinExistence type="inferred from homology"/>
<dbReference type="CDD" id="cd02149">
    <property type="entry name" value="NfsB-like"/>
    <property type="match status" value="1"/>
</dbReference>
<dbReference type="EMBL" id="CP016172">
    <property type="protein sequence ID" value="ANN78526.1"/>
    <property type="molecule type" value="Genomic_DNA"/>
</dbReference>
<evidence type="ECO:0000256" key="2">
    <source>
        <dbReference type="ARBA" id="ARBA00022857"/>
    </source>
</evidence>
<keyword evidence="2" id="KW-0521">NADP</keyword>
<dbReference type="AlphaFoldDB" id="A0A193GGG4"/>
<dbReference type="Pfam" id="PF00881">
    <property type="entry name" value="Nitroreductase"/>
    <property type="match status" value="1"/>
</dbReference>
<dbReference type="Gene3D" id="3.40.109.10">
    <property type="entry name" value="NADH Oxidase"/>
    <property type="match status" value="1"/>
</dbReference>